<comment type="caution">
    <text evidence="6">The sequence shown here is derived from an EMBL/GenBank/DDBJ whole genome shotgun (WGS) entry which is preliminary data.</text>
</comment>
<dbReference type="Pfam" id="PF14659">
    <property type="entry name" value="Phage_int_SAM_3"/>
    <property type="match status" value="1"/>
</dbReference>
<evidence type="ECO:0000313" key="6">
    <source>
        <dbReference type="EMBL" id="KAF0821510.1"/>
    </source>
</evidence>
<evidence type="ECO:0000259" key="5">
    <source>
        <dbReference type="PROSITE" id="PS51898"/>
    </source>
</evidence>
<organism evidence="6 7">
    <name type="scientific">Cytobacillus firmus</name>
    <name type="common">Bacillus firmus</name>
    <dbReference type="NCBI Taxonomy" id="1399"/>
    <lineage>
        <taxon>Bacteria</taxon>
        <taxon>Bacillati</taxon>
        <taxon>Bacillota</taxon>
        <taxon>Bacilli</taxon>
        <taxon>Bacillales</taxon>
        <taxon>Bacillaceae</taxon>
        <taxon>Cytobacillus</taxon>
    </lineage>
</organism>
<dbReference type="PANTHER" id="PTHR30349:SF64">
    <property type="entry name" value="PROPHAGE INTEGRASE INTD-RELATED"/>
    <property type="match status" value="1"/>
</dbReference>
<dbReference type="RefSeq" id="WP_159347094.1">
    <property type="nucleotide sequence ID" value="NZ_JBALOT010000072.1"/>
</dbReference>
<dbReference type="Pfam" id="PF00589">
    <property type="entry name" value="Phage_integrase"/>
    <property type="match status" value="1"/>
</dbReference>
<dbReference type="EMBL" id="VDEM01000101">
    <property type="protein sequence ID" value="KAF0821510.1"/>
    <property type="molecule type" value="Genomic_DNA"/>
</dbReference>
<dbReference type="GO" id="GO:0015074">
    <property type="term" value="P:DNA integration"/>
    <property type="evidence" value="ECO:0007669"/>
    <property type="project" value="UniProtKB-KW"/>
</dbReference>
<gene>
    <name evidence="6" type="ORF">KIS1582_4753</name>
</gene>
<proteinExistence type="inferred from homology"/>
<dbReference type="Gene3D" id="1.10.150.130">
    <property type="match status" value="1"/>
</dbReference>
<reference evidence="6 7" key="1">
    <citation type="journal article" date="2020" name="G3 (Bethesda)">
        <title>Whole Genome Sequencing and Comparative Genomics of Two Nematicidal Bacillus Strains Reveals a Wide Range of Possible Virulence Factors.</title>
        <authorList>
            <person name="Susic N."/>
            <person name="Janezic S."/>
            <person name="Rupnik M."/>
            <person name="Geric Stare B."/>
        </authorList>
    </citation>
    <scope>NUCLEOTIDE SEQUENCE [LARGE SCALE GENOMIC DNA]</scope>
    <source>
        <strain evidence="6 7">I-1582</strain>
    </source>
</reference>
<dbReference type="Gene3D" id="1.10.443.10">
    <property type="entry name" value="Intergrase catalytic core"/>
    <property type="match status" value="1"/>
</dbReference>
<dbReference type="InterPro" id="IPR013762">
    <property type="entry name" value="Integrase-like_cat_sf"/>
</dbReference>
<dbReference type="PANTHER" id="PTHR30349">
    <property type="entry name" value="PHAGE INTEGRASE-RELATED"/>
    <property type="match status" value="1"/>
</dbReference>
<evidence type="ECO:0000256" key="1">
    <source>
        <dbReference type="ARBA" id="ARBA00008857"/>
    </source>
</evidence>
<dbReference type="GO" id="GO:0006310">
    <property type="term" value="P:DNA recombination"/>
    <property type="evidence" value="ECO:0007669"/>
    <property type="project" value="UniProtKB-KW"/>
</dbReference>
<protein>
    <submittedName>
        <fullName evidence="6">Phage integrase, site-specific tyrosine recombinase</fullName>
    </submittedName>
</protein>
<evidence type="ECO:0000256" key="2">
    <source>
        <dbReference type="ARBA" id="ARBA00022908"/>
    </source>
</evidence>
<feature type="domain" description="Tyr recombinase" evidence="5">
    <location>
        <begin position="188"/>
        <end position="384"/>
    </location>
</feature>
<dbReference type="PROSITE" id="PS51898">
    <property type="entry name" value="TYR_RECOMBINASE"/>
    <property type="match status" value="1"/>
</dbReference>
<dbReference type="InterPro" id="IPR002104">
    <property type="entry name" value="Integrase_catalytic"/>
</dbReference>
<sequence>MKGSVKENKNSKSKSWYYVVDIQGVDGKRKQKKKRGFSTKREAERALADFISEFNKGAYLEPSNKNFGEFIMNDWLCSKKRFVSKATYDKYESIVKKRVVPKLGKYQINKIKPLHLEDFMNNLFPLKVPEQVKEESEGNKLKLISFKSQIDIHSVIKQSFNFAVECKLLKPDENPASKLKKPQNVRKKEITVWDEEKLRRFLEAAKNSRYYIAFLLAASGGLRQGESLGLKWKNVSFKNNSIFITDTISHDGKTLRNTVKSRASKRIIGLPQEVMEALKKRYEEIQNEKKRSGSDYEDNNLVNCTSLGKPVNPRNLLRALYKIADNLNIEKISYHELRHTHATLLIKNGISHKVVSTRLGHSNVKTTLEVYSHILPSMETEAVNTLNNILFKG</sequence>
<dbReference type="Pfam" id="PF14657">
    <property type="entry name" value="Arm-DNA-bind_4"/>
    <property type="match status" value="1"/>
</dbReference>
<keyword evidence="3" id="KW-0238">DNA-binding</keyword>
<dbReference type="InterPro" id="IPR010998">
    <property type="entry name" value="Integrase_recombinase_N"/>
</dbReference>
<evidence type="ECO:0000256" key="3">
    <source>
        <dbReference type="ARBA" id="ARBA00023125"/>
    </source>
</evidence>
<evidence type="ECO:0000313" key="7">
    <source>
        <dbReference type="Proteomes" id="UP000465778"/>
    </source>
</evidence>
<dbReference type="OrthoDB" id="9803188at2"/>
<dbReference type="InterPro" id="IPR011010">
    <property type="entry name" value="DNA_brk_join_enz"/>
</dbReference>
<dbReference type="AlphaFoldDB" id="A0A800N862"/>
<dbReference type="Proteomes" id="UP000465778">
    <property type="component" value="Unassembled WGS sequence"/>
</dbReference>
<evidence type="ECO:0000256" key="4">
    <source>
        <dbReference type="ARBA" id="ARBA00023172"/>
    </source>
</evidence>
<keyword evidence="2" id="KW-0229">DNA integration</keyword>
<dbReference type="InterPro" id="IPR028259">
    <property type="entry name" value="AP2-like_int_N"/>
</dbReference>
<dbReference type="GO" id="GO:0003677">
    <property type="term" value="F:DNA binding"/>
    <property type="evidence" value="ECO:0007669"/>
    <property type="project" value="UniProtKB-KW"/>
</dbReference>
<dbReference type="CDD" id="cd01189">
    <property type="entry name" value="INT_ICEBs1_C_like"/>
    <property type="match status" value="1"/>
</dbReference>
<name>A0A800N862_CYTFI</name>
<keyword evidence="4" id="KW-0233">DNA recombination</keyword>
<comment type="similarity">
    <text evidence="1">Belongs to the 'phage' integrase family.</text>
</comment>
<dbReference type="InterPro" id="IPR004107">
    <property type="entry name" value="Integrase_SAM-like_N"/>
</dbReference>
<accession>A0A800N862</accession>
<dbReference type="InterPro" id="IPR050090">
    <property type="entry name" value="Tyrosine_recombinase_XerCD"/>
</dbReference>
<dbReference type="SUPFAM" id="SSF56349">
    <property type="entry name" value="DNA breaking-rejoining enzymes"/>
    <property type="match status" value="1"/>
</dbReference>